<reference evidence="1 2" key="1">
    <citation type="submission" date="2020-10" db="EMBL/GenBank/DDBJ databases">
        <title>Bacillus sp. HD4P25, an endophyte from a halophyte.</title>
        <authorList>
            <person name="Sun J.-Q."/>
        </authorList>
    </citation>
    <scope>NUCLEOTIDE SEQUENCE [LARGE SCALE GENOMIC DNA]</scope>
    <source>
        <strain evidence="1 2">YIM 93174</strain>
    </source>
</reference>
<gene>
    <name evidence="1" type="ORF">IMZ08_17115</name>
</gene>
<dbReference type="Proteomes" id="UP001516662">
    <property type="component" value="Unassembled WGS sequence"/>
</dbReference>
<evidence type="ECO:0000313" key="2">
    <source>
        <dbReference type="Proteomes" id="UP001516662"/>
    </source>
</evidence>
<organism evidence="1 2">
    <name type="scientific">Litchfieldia luteola</name>
    <dbReference type="NCBI Taxonomy" id="682179"/>
    <lineage>
        <taxon>Bacteria</taxon>
        <taxon>Bacillati</taxon>
        <taxon>Bacillota</taxon>
        <taxon>Bacilli</taxon>
        <taxon>Bacillales</taxon>
        <taxon>Bacillaceae</taxon>
        <taxon>Litchfieldia</taxon>
    </lineage>
</organism>
<comment type="caution">
    <text evidence="1">The sequence shown here is derived from an EMBL/GenBank/DDBJ whole genome shotgun (WGS) entry which is preliminary data.</text>
</comment>
<accession>A0ABR9QMN5</accession>
<name>A0ABR9QMN5_9BACI</name>
<dbReference type="EMBL" id="JADCLJ010000024">
    <property type="protein sequence ID" value="MBE4909756.1"/>
    <property type="molecule type" value="Genomic_DNA"/>
</dbReference>
<protein>
    <submittedName>
        <fullName evidence="1">YqcI/YcgG family protein</fullName>
    </submittedName>
</protein>
<dbReference type="Pfam" id="PF08892">
    <property type="entry name" value="YqcI_YcgG"/>
    <property type="match status" value="1"/>
</dbReference>
<dbReference type="RefSeq" id="WP_193539711.1">
    <property type="nucleotide sequence ID" value="NZ_JADCLJ010000024.1"/>
</dbReference>
<sequence length="256" mass="30153">MTIKGLVTDSQKHQVSLLPWQRSAIDLFDHKLKDTDRPFPCIPATQGHSLGQFCYGFVSDPRSSESTKDLAGLLRDYSAKYRDLGKYTSLIVFFETPEELKTQYTVEEFEELFWKQLNGLGELDECEWPENIPIDPHDPVWEFCFNQEKLFMYCGTPAHTNRLSRNFPYFVLAITPRWVLEEFNANPHLAGKIKTKIRERIEKYDSIPVHPDLNSYGKEDNYEWKQYFLHDDDTSLSKCPFHRFLGKFGFKKKDRF</sequence>
<proteinExistence type="predicted"/>
<dbReference type="PANTHER" id="PTHR40045:SF1">
    <property type="entry name" value="YQCI_YCGG FAMILY PROTEIN"/>
    <property type="match status" value="1"/>
</dbReference>
<evidence type="ECO:0000313" key="1">
    <source>
        <dbReference type="EMBL" id="MBE4909756.1"/>
    </source>
</evidence>
<dbReference type="InterPro" id="IPR014988">
    <property type="entry name" value="Uncharacterised_YqcI/YcgG"/>
</dbReference>
<dbReference type="PANTHER" id="PTHR40045">
    <property type="entry name" value="YCGG FAMILY PROTEIN"/>
    <property type="match status" value="1"/>
</dbReference>
<keyword evidence="2" id="KW-1185">Reference proteome</keyword>